<dbReference type="GO" id="GO:0019934">
    <property type="term" value="P:cGMP-mediated signaling"/>
    <property type="evidence" value="ECO:0007669"/>
    <property type="project" value="TreeGrafter"/>
</dbReference>
<name>M9WLF9_EUPSC</name>
<dbReference type="PANTHER" id="PTHR45655:SF13">
    <property type="entry name" value="SOLUBLE GUANYLATE CYCLASE GCY-32-RELATED"/>
    <property type="match status" value="1"/>
</dbReference>
<evidence type="ECO:0000259" key="5">
    <source>
        <dbReference type="PROSITE" id="PS50125"/>
    </source>
</evidence>
<dbReference type="GO" id="GO:0070482">
    <property type="term" value="P:response to oxygen levels"/>
    <property type="evidence" value="ECO:0007669"/>
    <property type="project" value="TreeGrafter"/>
</dbReference>
<dbReference type="Pfam" id="PF07701">
    <property type="entry name" value="HNOBA"/>
    <property type="match status" value="1"/>
</dbReference>
<dbReference type="Pfam" id="PF00211">
    <property type="entry name" value="Guanylate_cyc"/>
    <property type="match status" value="1"/>
</dbReference>
<dbReference type="CDD" id="cd07302">
    <property type="entry name" value="CHD"/>
    <property type="match status" value="1"/>
</dbReference>
<dbReference type="GO" id="GO:0000166">
    <property type="term" value="F:nucleotide binding"/>
    <property type="evidence" value="ECO:0007669"/>
    <property type="project" value="UniProtKB-KW"/>
</dbReference>
<dbReference type="EMBL" id="KC495566">
    <property type="protein sequence ID" value="AGJ94943.1"/>
    <property type="molecule type" value="mRNA"/>
</dbReference>
<dbReference type="PROSITE" id="PS50125">
    <property type="entry name" value="GUANYLATE_CYCLASE_2"/>
    <property type="match status" value="1"/>
</dbReference>
<dbReference type="GO" id="GO:0008074">
    <property type="term" value="C:guanylate cyclase complex, soluble"/>
    <property type="evidence" value="ECO:0007669"/>
    <property type="project" value="TreeGrafter"/>
</dbReference>
<protein>
    <recommendedName>
        <fullName evidence="1">guanylate cyclase</fullName>
        <ecNumber evidence="1">4.6.1.2</ecNumber>
    </recommendedName>
</protein>
<keyword evidence="2" id="KW-0547">Nucleotide-binding</keyword>
<proteinExistence type="evidence at transcript level"/>
<dbReference type="PANTHER" id="PTHR45655">
    <property type="entry name" value="GUANYLATE CYCLASE SOLUBLE SUBUNIT BETA-2"/>
    <property type="match status" value="1"/>
</dbReference>
<dbReference type="GO" id="GO:0004383">
    <property type="term" value="F:guanylate cyclase activity"/>
    <property type="evidence" value="ECO:0007669"/>
    <property type="project" value="UniProtKB-EC"/>
</dbReference>
<keyword evidence="4" id="KW-0141">cGMP biosynthesis</keyword>
<reference evidence="6" key="1">
    <citation type="submission" date="2013-01" db="EMBL/GenBank/DDBJ databases">
        <title>Soluble guanylate cyclase-like proteins are expressed in the Euprymna scolopes light organ and play a role in MAMP-induced apoptosis.</title>
        <authorList>
            <person name="Altura M.A."/>
            <person name="Kremer N."/>
            <person name="Heath-Heckman E.A.C."/>
            <person name="Gillette A.A."/>
            <person name="McFall-Ngai M.J."/>
        </authorList>
    </citation>
    <scope>NUCLEOTIDE SEQUENCE</scope>
</reference>
<evidence type="ECO:0000256" key="2">
    <source>
        <dbReference type="ARBA" id="ARBA00022741"/>
    </source>
</evidence>
<evidence type="ECO:0000256" key="1">
    <source>
        <dbReference type="ARBA" id="ARBA00012202"/>
    </source>
</evidence>
<evidence type="ECO:0000256" key="3">
    <source>
        <dbReference type="ARBA" id="ARBA00023239"/>
    </source>
</evidence>
<evidence type="ECO:0000313" key="6">
    <source>
        <dbReference type="EMBL" id="AGJ94943.1"/>
    </source>
</evidence>
<dbReference type="EC" id="4.6.1.2" evidence="1"/>
<dbReference type="SUPFAM" id="SSF55073">
    <property type="entry name" value="Nucleotide cyclase"/>
    <property type="match status" value="1"/>
</dbReference>
<evidence type="ECO:0000256" key="4">
    <source>
        <dbReference type="ARBA" id="ARBA00023293"/>
    </source>
</evidence>
<accession>M9WLF9</accession>
<sequence>MIKGILTAAINEIYSKEIQFELKSAYQEAVGPLASQVREHTVFRVSVVDPNRQSNISPPTFICQTRKYAERQILADDVISRRSQATNSPESPLSDESVKAIRQPKCKPFIPMHLDVLPVSPITFVHILPYHVLLNSSDEILQTGVTLQQQLPSAMKSGRPLLSAFFELIHPPLTELCYKNIITFINSPFVLKVKKINGQNVSENSLLLKGQMVSLQEEGLVLYLCSPLLRSFHELEMSPLSLSDIPLHDPTRDGLFETNLNSVINTRISGNESDSRSLQIRDSDTNDNDKSRDKETVKFIPVFLPKGLSNANNRKDLPTAAYNHNTTVLFCDIVNFASMTKMCTPADIVELINGLYQGFNEATDKYDTFRVESIGDAYLVISGAPTAVSDHATRIAYTSLAMLETTKHVRAPNKAGSCISVRIGIHTGGLIWGIIGEEVPRFVIMGETVMMASRMESHGTPDKIHITQQVFNDLQRPTFNFEERGFVEIKGIGILKTYFLLGPKEKSI</sequence>
<feature type="domain" description="Guanylate cyclase" evidence="5">
    <location>
        <begin position="327"/>
        <end position="456"/>
    </location>
</feature>
<dbReference type="InterPro" id="IPR042463">
    <property type="entry name" value="HNOB_dom_associated_sf"/>
</dbReference>
<dbReference type="InterPro" id="IPR001054">
    <property type="entry name" value="A/G_cyclase"/>
</dbReference>
<dbReference type="InterPro" id="IPR011645">
    <property type="entry name" value="HNOB_dom_associated"/>
</dbReference>
<dbReference type="Gene3D" id="3.30.450.260">
    <property type="entry name" value="Haem NO binding associated domain"/>
    <property type="match status" value="1"/>
</dbReference>
<dbReference type="Gene3D" id="3.30.70.1230">
    <property type="entry name" value="Nucleotide cyclase"/>
    <property type="match status" value="1"/>
</dbReference>
<keyword evidence="3" id="KW-0456">Lyase</keyword>
<organism evidence="6">
    <name type="scientific">Euprymna scolopes</name>
    <name type="common">Hawaiian bobtail squid</name>
    <dbReference type="NCBI Taxonomy" id="6613"/>
    <lineage>
        <taxon>Eukaryota</taxon>
        <taxon>Metazoa</taxon>
        <taxon>Spiralia</taxon>
        <taxon>Lophotrochozoa</taxon>
        <taxon>Mollusca</taxon>
        <taxon>Cephalopoda</taxon>
        <taxon>Coleoidea</taxon>
        <taxon>Decapodiformes</taxon>
        <taxon>Sepiida</taxon>
        <taxon>Sepiolidae</taxon>
        <taxon>Sepiolinae</taxon>
        <taxon>Euprymna</taxon>
    </lineage>
</organism>
<dbReference type="InterPro" id="IPR029787">
    <property type="entry name" value="Nucleotide_cyclase"/>
</dbReference>
<dbReference type="AlphaFoldDB" id="M9WLF9"/>
<dbReference type="SMART" id="SM00044">
    <property type="entry name" value="CYCc"/>
    <property type="match status" value="1"/>
</dbReference>